<comment type="caution">
    <text evidence="1">The sequence shown here is derived from an EMBL/GenBank/DDBJ whole genome shotgun (WGS) entry which is preliminary data.</text>
</comment>
<dbReference type="RefSeq" id="WP_231166504.1">
    <property type="nucleotide sequence ID" value="NZ_ADOU02000004.1"/>
</dbReference>
<dbReference type="Gene3D" id="1.10.10.10">
    <property type="entry name" value="Winged helix-like DNA-binding domain superfamily/Winged helix DNA-binding domain"/>
    <property type="match status" value="1"/>
</dbReference>
<dbReference type="GeneID" id="46496216"/>
<accession>A0A837CN82</accession>
<dbReference type="InterPro" id="IPR036388">
    <property type="entry name" value="WH-like_DNA-bd_sf"/>
</dbReference>
<reference evidence="1 2" key="1">
    <citation type="journal article" date="2014" name="BMC Genomics">
        <title>Comparative genomics of Bradyrhizobium japonicum CPAC 15 and Bradyrhizobium diazoefficiens CPAC 7: elite model strains for understanding symbiotic performance with soybean.</title>
        <authorList>
            <person name="Siqueira A.F."/>
            <person name="Ormeno-Orrillo E."/>
            <person name="Souza R.C."/>
            <person name="Rodrigues E.P."/>
            <person name="Almeida L.G."/>
            <person name="Barcellos F.G."/>
            <person name="Batista J.S."/>
            <person name="Nakatami A.S."/>
            <person name="Martinez-Romero E."/>
            <person name="Vasconcelos A.T."/>
            <person name="Hungria M."/>
        </authorList>
    </citation>
    <scope>NUCLEOTIDE SEQUENCE [LARGE SCALE GENOMIC DNA]</scope>
    <source>
        <strain evidence="1 2">SEMIA 5080</strain>
    </source>
</reference>
<protein>
    <submittedName>
        <fullName evidence="1">Uncharacterized protein</fullName>
    </submittedName>
</protein>
<evidence type="ECO:0000313" key="2">
    <source>
        <dbReference type="Proteomes" id="UP000024900"/>
    </source>
</evidence>
<dbReference type="AlphaFoldDB" id="A0A837CN82"/>
<dbReference type="Proteomes" id="UP000024900">
    <property type="component" value="Unassembled WGS sequence"/>
</dbReference>
<sequence>MAPFLAESVGGLVLDERSSRMELAELEREFLRKLLGESWVSPPMFDHEIVARLVELGLVETEPLPSGDIEYRITDAGRAAATA</sequence>
<name>A0A837CN82_9BRAD</name>
<dbReference type="EMBL" id="ADOU02000004">
    <property type="protein sequence ID" value="KGJ70780.1"/>
    <property type="molecule type" value="Genomic_DNA"/>
</dbReference>
<gene>
    <name evidence="1" type="ORF">BJA5080_06578</name>
</gene>
<proteinExistence type="predicted"/>
<organism evidence="1 2">
    <name type="scientific">Bradyrhizobium diazoefficiens SEMIA 5080</name>
    <dbReference type="NCBI Taxonomy" id="754504"/>
    <lineage>
        <taxon>Bacteria</taxon>
        <taxon>Pseudomonadati</taxon>
        <taxon>Pseudomonadota</taxon>
        <taxon>Alphaproteobacteria</taxon>
        <taxon>Hyphomicrobiales</taxon>
        <taxon>Nitrobacteraceae</taxon>
        <taxon>Bradyrhizobium</taxon>
    </lineage>
</organism>
<evidence type="ECO:0000313" key="1">
    <source>
        <dbReference type="EMBL" id="KGJ70780.1"/>
    </source>
</evidence>